<dbReference type="InterPro" id="IPR050879">
    <property type="entry name" value="Acyltransferase_3"/>
</dbReference>
<feature type="domain" description="Acyltransferase 3" evidence="3">
    <location>
        <begin position="31"/>
        <end position="361"/>
    </location>
</feature>
<keyword evidence="2" id="KW-0812">Transmembrane</keyword>
<dbReference type="RefSeq" id="WP_305997778.1">
    <property type="nucleotide sequence ID" value="NZ_JAVALS010000024.1"/>
</dbReference>
<evidence type="ECO:0000256" key="2">
    <source>
        <dbReference type="SAM" id="Phobius"/>
    </source>
</evidence>
<feature type="region of interest" description="Disordered" evidence="1">
    <location>
        <begin position="1"/>
        <end position="24"/>
    </location>
</feature>
<keyword evidence="2" id="KW-0472">Membrane</keyword>
<dbReference type="Pfam" id="PF01757">
    <property type="entry name" value="Acyl_transf_3"/>
    <property type="match status" value="1"/>
</dbReference>
<feature type="transmembrane region" description="Helical" evidence="2">
    <location>
        <begin position="95"/>
        <end position="114"/>
    </location>
</feature>
<comment type="caution">
    <text evidence="5">The sequence shown here is derived from an EMBL/GenBank/DDBJ whole genome shotgun (WGS) entry which is preliminary data.</text>
</comment>
<feature type="transmembrane region" description="Helical" evidence="2">
    <location>
        <begin position="56"/>
        <end position="74"/>
    </location>
</feature>
<dbReference type="InterPro" id="IPR043968">
    <property type="entry name" value="SGNH"/>
</dbReference>
<evidence type="ECO:0000313" key="5">
    <source>
        <dbReference type="EMBL" id="MDP5228734.1"/>
    </source>
</evidence>
<evidence type="ECO:0000259" key="4">
    <source>
        <dbReference type="Pfam" id="PF19040"/>
    </source>
</evidence>
<reference evidence="5 6" key="1">
    <citation type="submission" date="2023-08" db="EMBL/GenBank/DDBJ databases">
        <title>Arthrobacter horti sp. nov., isolated from forest soil.</title>
        <authorList>
            <person name="Park M."/>
        </authorList>
    </citation>
    <scope>NUCLEOTIDE SEQUENCE [LARGE SCALE GENOMIC DNA]</scope>
    <source>
        <strain evidence="5 6">YJM1</strain>
    </source>
</reference>
<dbReference type="Proteomes" id="UP001232725">
    <property type="component" value="Unassembled WGS sequence"/>
</dbReference>
<feature type="transmembrane region" description="Helical" evidence="2">
    <location>
        <begin position="164"/>
        <end position="183"/>
    </location>
</feature>
<evidence type="ECO:0000313" key="6">
    <source>
        <dbReference type="Proteomes" id="UP001232725"/>
    </source>
</evidence>
<gene>
    <name evidence="5" type="ORF">Q9R02_16380</name>
</gene>
<name>A0ABT9ISY8_9MICC</name>
<sequence>MTSTAVSTPENTRPARGQAAREATERTFRPEIQGLRAMAVLMVVTYHVWFGRVSGGVDAFLLISAFLMTLQFTRRFENGRQVNLPKHYLHVFRRLLPAAVLVIVSVLIAVRFLIPATRWAEIIGQGLASVFYAQNWALQAQSVDYYASDHSLASPFQHFWSLSIQGQVFILWPLIFVLCALLARKTGWNHRWILTAVFSAIFLASFLHSVEYTASHQTLAYFDTFSRLWEFALGSLLALLLPYLQPSKRLRVILGWAGVAAMLSCGFVLDVQGLFPGYVALWPTLAVSAVIVAGDTGSRWGVDRILSSVALTRLGDNSYALYLWHWPVLTLTLAVADQDSAGFLLGLGVILFSVGLAILTTRYVEKPLRSWAWVENRTRNTVAATVALVLCAAVPLTAWRADYNAKALTPVSVSSVTNPGAASLDPGYIPSPAVTATATVVPRPERVGSDWATLGGSCEGEFRPAVGDETIRNCGFQAPEGTPTKTVLVVGHSHAQQMLAAIKPLAAAKNWNLVAEVKGGCPYSPEESSGNEECDEFNQGVKAYIAQIKPDLVITMATQSTPDSADEQVSTGFTGAAEDLAKQGIQLLGIRDNPRSTKNVADCALVKGSNNPKCLLARSQVLPAVPAYASLEGKFTNTSFMDLSNYICLPDSCPPVVGNVRVFLDSNHMTQSFVETLAGPFATEFSRLYTW</sequence>
<evidence type="ECO:0000256" key="1">
    <source>
        <dbReference type="SAM" id="MobiDB-lite"/>
    </source>
</evidence>
<keyword evidence="5" id="KW-0012">Acyltransferase</keyword>
<keyword evidence="6" id="KW-1185">Reference proteome</keyword>
<feature type="transmembrane region" description="Helical" evidence="2">
    <location>
        <begin position="342"/>
        <end position="360"/>
    </location>
</feature>
<dbReference type="EC" id="2.3.1.-" evidence="5"/>
<feature type="compositionally biased region" description="Polar residues" evidence="1">
    <location>
        <begin position="1"/>
        <end position="11"/>
    </location>
</feature>
<keyword evidence="2" id="KW-1133">Transmembrane helix</keyword>
<keyword evidence="5" id="KW-0808">Transferase</keyword>
<feature type="transmembrane region" description="Helical" evidence="2">
    <location>
        <begin position="381"/>
        <end position="399"/>
    </location>
</feature>
<proteinExistence type="predicted"/>
<dbReference type="Pfam" id="PF19040">
    <property type="entry name" value="SGNH"/>
    <property type="match status" value="1"/>
</dbReference>
<dbReference type="GO" id="GO:0016746">
    <property type="term" value="F:acyltransferase activity"/>
    <property type="evidence" value="ECO:0007669"/>
    <property type="project" value="UniProtKB-KW"/>
</dbReference>
<dbReference type="EMBL" id="JAVALS010000024">
    <property type="protein sequence ID" value="MDP5228734.1"/>
    <property type="molecule type" value="Genomic_DNA"/>
</dbReference>
<feature type="transmembrane region" description="Helical" evidence="2">
    <location>
        <begin position="252"/>
        <end position="269"/>
    </location>
</feature>
<dbReference type="PANTHER" id="PTHR23028:SF53">
    <property type="entry name" value="ACYL_TRANSF_3 DOMAIN-CONTAINING PROTEIN"/>
    <property type="match status" value="1"/>
</dbReference>
<protein>
    <submittedName>
        <fullName evidence="5">Acyltransferase family protein</fullName>
        <ecNumber evidence="5">2.3.1.-</ecNumber>
    </submittedName>
</protein>
<accession>A0ABT9ISY8</accession>
<evidence type="ECO:0000259" key="3">
    <source>
        <dbReference type="Pfam" id="PF01757"/>
    </source>
</evidence>
<organism evidence="5 6">
    <name type="scientific">Arthrobacter horti</name>
    <dbReference type="NCBI Taxonomy" id="3068273"/>
    <lineage>
        <taxon>Bacteria</taxon>
        <taxon>Bacillati</taxon>
        <taxon>Actinomycetota</taxon>
        <taxon>Actinomycetes</taxon>
        <taxon>Micrococcales</taxon>
        <taxon>Micrococcaceae</taxon>
        <taxon>Arthrobacter</taxon>
    </lineage>
</organism>
<dbReference type="PANTHER" id="PTHR23028">
    <property type="entry name" value="ACETYLTRANSFERASE"/>
    <property type="match status" value="1"/>
</dbReference>
<feature type="domain" description="SGNH" evidence="4">
    <location>
        <begin position="468"/>
        <end position="682"/>
    </location>
</feature>
<dbReference type="InterPro" id="IPR002656">
    <property type="entry name" value="Acyl_transf_3_dom"/>
</dbReference>
<feature type="transmembrane region" description="Helical" evidence="2">
    <location>
        <begin position="190"/>
        <end position="208"/>
    </location>
</feature>
<feature type="transmembrane region" description="Helical" evidence="2">
    <location>
        <begin position="228"/>
        <end position="245"/>
    </location>
</feature>